<name>A0A8S5NHU3_9CAUD</name>
<reference evidence="1" key="1">
    <citation type="journal article" date="2021" name="Proc. Natl. Acad. Sci. U.S.A.">
        <title>A Catalog of Tens of Thousands of Viruses from Human Metagenomes Reveals Hidden Associations with Chronic Diseases.</title>
        <authorList>
            <person name="Tisza M.J."/>
            <person name="Buck C.B."/>
        </authorList>
    </citation>
    <scope>NUCLEOTIDE SEQUENCE</scope>
    <source>
        <strain evidence="1">CtzRR1</strain>
    </source>
</reference>
<sequence>MVIIDYLCACLFDWRKKKAIKQAKKSAELYRKKFLVLVHNGRPVCVSMQGIKQLIKQHRFAPGFTAEKARQIAIYEANPSNSSAHVSDR</sequence>
<accession>A0A8S5NHU3</accession>
<proteinExistence type="predicted"/>
<dbReference type="EMBL" id="BK015166">
    <property type="protein sequence ID" value="DAD93768.1"/>
    <property type="molecule type" value="Genomic_DNA"/>
</dbReference>
<evidence type="ECO:0000313" key="1">
    <source>
        <dbReference type="EMBL" id="DAD93768.1"/>
    </source>
</evidence>
<organism evidence="1">
    <name type="scientific">Myoviridae sp. ctzRR1</name>
    <dbReference type="NCBI Taxonomy" id="2826720"/>
    <lineage>
        <taxon>Viruses</taxon>
        <taxon>Duplodnaviria</taxon>
        <taxon>Heunggongvirae</taxon>
        <taxon>Uroviricota</taxon>
        <taxon>Caudoviricetes</taxon>
    </lineage>
</organism>
<protein>
    <submittedName>
        <fullName evidence="1">Uncharacterized protein</fullName>
    </submittedName>
</protein>